<dbReference type="GO" id="GO:0003676">
    <property type="term" value="F:nucleic acid binding"/>
    <property type="evidence" value="ECO:0007669"/>
    <property type="project" value="InterPro"/>
</dbReference>
<dbReference type="GO" id="GO:0004519">
    <property type="term" value="F:endonuclease activity"/>
    <property type="evidence" value="ECO:0007669"/>
    <property type="project" value="InterPro"/>
</dbReference>
<dbReference type="EMBL" id="LAZR01002191">
    <property type="protein sequence ID" value="KKN33281.1"/>
    <property type="molecule type" value="Genomic_DNA"/>
</dbReference>
<dbReference type="Pfam" id="PF01844">
    <property type="entry name" value="HNH"/>
    <property type="match status" value="1"/>
</dbReference>
<proteinExistence type="predicted"/>
<dbReference type="GO" id="GO:0008270">
    <property type="term" value="F:zinc ion binding"/>
    <property type="evidence" value="ECO:0007669"/>
    <property type="project" value="InterPro"/>
</dbReference>
<dbReference type="AlphaFoldDB" id="A0A0F9S8I1"/>
<protein>
    <recommendedName>
        <fullName evidence="1">HNH nuclease domain-containing protein</fullName>
    </recommendedName>
</protein>
<evidence type="ECO:0000313" key="2">
    <source>
        <dbReference type="EMBL" id="KKN33281.1"/>
    </source>
</evidence>
<comment type="caution">
    <text evidence="2">The sequence shown here is derived from an EMBL/GenBank/DDBJ whole genome shotgun (WGS) entry which is preliminary data.</text>
</comment>
<dbReference type="Gene3D" id="1.10.30.50">
    <property type="match status" value="1"/>
</dbReference>
<gene>
    <name evidence="2" type="ORF">LCGC14_0805310</name>
</gene>
<dbReference type="CDD" id="cd00085">
    <property type="entry name" value="HNHc"/>
    <property type="match status" value="1"/>
</dbReference>
<dbReference type="InterPro" id="IPR003615">
    <property type="entry name" value="HNH_nuc"/>
</dbReference>
<dbReference type="InterPro" id="IPR002711">
    <property type="entry name" value="HNH"/>
</dbReference>
<reference evidence="2" key="1">
    <citation type="journal article" date="2015" name="Nature">
        <title>Complex archaea that bridge the gap between prokaryotes and eukaryotes.</title>
        <authorList>
            <person name="Spang A."/>
            <person name="Saw J.H."/>
            <person name="Jorgensen S.L."/>
            <person name="Zaremba-Niedzwiedzka K."/>
            <person name="Martijn J."/>
            <person name="Lind A.E."/>
            <person name="van Eijk R."/>
            <person name="Schleper C."/>
            <person name="Guy L."/>
            <person name="Ettema T.J."/>
        </authorList>
    </citation>
    <scope>NUCLEOTIDE SEQUENCE</scope>
</reference>
<dbReference type="PANTHER" id="PTHR33877">
    <property type="entry name" value="SLL1193 PROTEIN"/>
    <property type="match status" value="1"/>
</dbReference>
<dbReference type="SMART" id="SM00507">
    <property type="entry name" value="HNHc"/>
    <property type="match status" value="1"/>
</dbReference>
<accession>A0A0F9S8I1</accession>
<dbReference type="PANTHER" id="PTHR33877:SF1">
    <property type="entry name" value="TYPE IV METHYL-DIRECTED RESTRICTION ENZYME ECOKMCRA"/>
    <property type="match status" value="1"/>
</dbReference>
<evidence type="ECO:0000259" key="1">
    <source>
        <dbReference type="SMART" id="SM00507"/>
    </source>
</evidence>
<organism evidence="2">
    <name type="scientific">marine sediment metagenome</name>
    <dbReference type="NCBI Taxonomy" id="412755"/>
    <lineage>
        <taxon>unclassified sequences</taxon>
        <taxon>metagenomes</taxon>
        <taxon>ecological metagenomes</taxon>
    </lineage>
</organism>
<feature type="domain" description="HNH nuclease" evidence="1">
    <location>
        <begin position="25"/>
        <end position="86"/>
    </location>
</feature>
<name>A0A0F9S8I1_9ZZZZ</name>
<dbReference type="InterPro" id="IPR052892">
    <property type="entry name" value="NA-targeting_endonuclease"/>
</dbReference>
<sequence length="123" mass="13818">MKRILGGFKNPRVKVQGYWITIDINLRACILGKTQGNCIYCWRKLNFGKPRMKNPTAFTVDHFIPKILGGVEALENLVPACHECNNSKGNTHPKDWLSAETYTQLPKELGLAYNLGATQMPIS</sequence>